<proteinExistence type="predicted"/>
<accession>A0AC58U2Y5</accession>
<dbReference type="RefSeq" id="XP_075103832.1">
    <property type="nucleotide sequence ID" value="XM_075247731.1"/>
</dbReference>
<keyword evidence="1" id="KW-1185">Reference proteome</keyword>
<reference evidence="2" key="2">
    <citation type="submission" date="2025-08" db="UniProtKB">
        <authorList>
            <consortium name="RefSeq"/>
        </authorList>
    </citation>
    <scope>IDENTIFICATION</scope>
    <source>
        <tissue evidence="2">Leaf</tissue>
    </source>
</reference>
<organism evidence="1 2">
    <name type="scientific">Nicotiana tabacum</name>
    <name type="common">Common tobacco</name>
    <dbReference type="NCBI Taxonomy" id="4097"/>
    <lineage>
        <taxon>Eukaryota</taxon>
        <taxon>Viridiplantae</taxon>
        <taxon>Streptophyta</taxon>
        <taxon>Embryophyta</taxon>
        <taxon>Tracheophyta</taxon>
        <taxon>Spermatophyta</taxon>
        <taxon>Magnoliopsida</taxon>
        <taxon>eudicotyledons</taxon>
        <taxon>Gunneridae</taxon>
        <taxon>Pentapetalae</taxon>
        <taxon>asterids</taxon>
        <taxon>lamiids</taxon>
        <taxon>Solanales</taxon>
        <taxon>Solanaceae</taxon>
        <taxon>Nicotianoideae</taxon>
        <taxon>Nicotianeae</taxon>
        <taxon>Nicotiana</taxon>
    </lineage>
</organism>
<evidence type="ECO:0000313" key="1">
    <source>
        <dbReference type="Proteomes" id="UP000790787"/>
    </source>
</evidence>
<name>A0AC58U2Y5_TOBAC</name>
<sequence length="239" mass="27017">MDMDKYSQQPWKLVAPLLIPKKFKMPDIPKYDGTSDPRDHVTAFFTGVERNDLTKQEIESGYLTELFSEKGRQACTKNRENEEPPKPLSQKGCMENIVDRYNDKVPDSSEHATVENVEEPDEMNALKAEVAKLRQETGRMMGKELEGMNFKELQKLEHQLTEGILFVKNKKEQVLLELLEKSRLQIEELGRSSCNHYSVNNQAANKISGGSSTLVCDSKSDSEEDSDTSLRLGLSVATS</sequence>
<reference evidence="1" key="1">
    <citation type="journal article" date="2014" name="Nat. Commun.">
        <title>The tobacco genome sequence and its comparison with those of tomato and potato.</title>
        <authorList>
            <person name="Sierro N."/>
            <person name="Battey J.N."/>
            <person name="Ouadi S."/>
            <person name="Bakaher N."/>
            <person name="Bovet L."/>
            <person name="Willig A."/>
            <person name="Goepfert S."/>
            <person name="Peitsch M.C."/>
            <person name="Ivanov N.V."/>
        </authorList>
    </citation>
    <scope>NUCLEOTIDE SEQUENCE [LARGE SCALE GENOMIC DNA]</scope>
</reference>
<protein>
    <submittedName>
        <fullName evidence="2">Agamous-like MADS-box protein AGL15</fullName>
    </submittedName>
</protein>
<gene>
    <name evidence="2" type="primary">LOC142178390</name>
</gene>
<evidence type="ECO:0000313" key="2">
    <source>
        <dbReference type="RefSeq" id="XP_075103832.1"/>
    </source>
</evidence>
<dbReference type="Proteomes" id="UP000790787">
    <property type="component" value="Chromosome 24"/>
</dbReference>